<evidence type="ECO:0000313" key="1">
    <source>
        <dbReference type="EMBL" id="KAF0749109.1"/>
    </source>
</evidence>
<sequence length="78" mass="9005">MTEKGVKEFCFYSDNCGEYAAFTLKIKITHRFLEKGHTKNEGDSMHACIKNAQKGKTIYVPLKINQLCESYWKTVHSD</sequence>
<gene>
    <name evidence="1" type="ORF">FWK35_00014246</name>
</gene>
<evidence type="ECO:0000313" key="2">
    <source>
        <dbReference type="Proteomes" id="UP000478052"/>
    </source>
</evidence>
<organism evidence="1 2">
    <name type="scientific">Aphis craccivora</name>
    <name type="common">Cowpea aphid</name>
    <dbReference type="NCBI Taxonomy" id="307492"/>
    <lineage>
        <taxon>Eukaryota</taxon>
        <taxon>Metazoa</taxon>
        <taxon>Ecdysozoa</taxon>
        <taxon>Arthropoda</taxon>
        <taxon>Hexapoda</taxon>
        <taxon>Insecta</taxon>
        <taxon>Pterygota</taxon>
        <taxon>Neoptera</taxon>
        <taxon>Paraneoptera</taxon>
        <taxon>Hemiptera</taxon>
        <taxon>Sternorrhyncha</taxon>
        <taxon>Aphidomorpha</taxon>
        <taxon>Aphidoidea</taxon>
        <taxon>Aphididae</taxon>
        <taxon>Aphidini</taxon>
        <taxon>Aphis</taxon>
        <taxon>Aphis</taxon>
    </lineage>
</organism>
<dbReference type="EMBL" id="VUJU01006220">
    <property type="protein sequence ID" value="KAF0749109.1"/>
    <property type="molecule type" value="Genomic_DNA"/>
</dbReference>
<dbReference type="OrthoDB" id="6136790at2759"/>
<accession>A0A6G0Y4U2</accession>
<protein>
    <submittedName>
        <fullName evidence="1">Uncharacterized protein</fullName>
    </submittedName>
</protein>
<name>A0A6G0Y4U2_APHCR</name>
<comment type="caution">
    <text evidence="1">The sequence shown here is derived from an EMBL/GenBank/DDBJ whole genome shotgun (WGS) entry which is preliminary data.</text>
</comment>
<dbReference type="Proteomes" id="UP000478052">
    <property type="component" value="Unassembled WGS sequence"/>
</dbReference>
<dbReference type="AlphaFoldDB" id="A0A6G0Y4U2"/>
<keyword evidence="2" id="KW-1185">Reference proteome</keyword>
<proteinExistence type="predicted"/>
<reference evidence="1 2" key="1">
    <citation type="submission" date="2019-08" db="EMBL/GenBank/DDBJ databases">
        <title>Whole genome of Aphis craccivora.</title>
        <authorList>
            <person name="Voronova N.V."/>
            <person name="Shulinski R.S."/>
            <person name="Bandarenka Y.V."/>
            <person name="Zhorov D.G."/>
            <person name="Warner D."/>
        </authorList>
    </citation>
    <scope>NUCLEOTIDE SEQUENCE [LARGE SCALE GENOMIC DNA]</scope>
    <source>
        <strain evidence="1">180601</strain>
        <tissue evidence="1">Whole Body</tissue>
    </source>
</reference>